<accession>A0A1H2S9C3</accession>
<dbReference type="STRING" id="1630.SAMN05216514_10885"/>
<sequence>MIKKLLIVSLMVIIATLSFIVGRASITPTAPSEEVKTENNKQSKMLSKEEVSNLLLKRLPSSTIISLEIDKEDGILIYEGELRHNNKIYEFKIDAYSGVIIELEEDD</sequence>
<dbReference type="Pfam" id="PF03413">
    <property type="entry name" value="PepSY"/>
    <property type="match status" value="1"/>
</dbReference>
<dbReference type="AlphaFoldDB" id="A0A1H2S9C3"/>
<dbReference type="Gene3D" id="3.10.450.40">
    <property type="match status" value="1"/>
</dbReference>
<reference evidence="2 3" key="1">
    <citation type="submission" date="2016-10" db="EMBL/GenBank/DDBJ databases">
        <authorList>
            <person name="de Groot N.N."/>
        </authorList>
    </citation>
    <scope>NUCLEOTIDE SEQUENCE [LARGE SCALE GENOMIC DNA]</scope>
    <source>
        <strain evidence="2 3">S3b</strain>
    </source>
</reference>
<evidence type="ECO:0000313" key="3">
    <source>
        <dbReference type="Proteomes" id="UP000182429"/>
    </source>
</evidence>
<gene>
    <name evidence="2" type="ORF">SAMN04487759_10871</name>
</gene>
<proteinExistence type="predicted"/>
<dbReference type="Proteomes" id="UP000182429">
    <property type="component" value="Unassembled WGS sequence"/>
</dbReference>
<dbReference type="RefSeq" id="WP_081347204.1">
    <property type="nucleotide sequence ID" value="NZ_FNNF01000008.1"/>
</dbReference>
<name>A0A1H2S9C3_9FIRM</name>
<feature type="domain" description="PepSY" evidence="1">
    <location>
        <begin position="46"/>
        <end position="102"/>
    </location>
</feature>
<evidence type="ECO:0000259" key="1">
    <source>
        <dbReference type="Pfam" id="PF03413"/>
    </source>
</evidence>
<evidence type="ECO:0000313" key="2">
    <source>
        <dbReference type="EMBL" id="SDW27734.1"/>
    </source>
</evidence>
<dbReference type="OrthoDB" id="9780101at2"/>
<dbReference type="InterPro" id="IPR025711">
    <property type="entry name" value="PepSY"/>
</dbReference>
<dbReference type="EMBL" id="FNNF01000008">
    <property type="protein sequence ID" value="SDW27734.1"/>
    <property type="molecule type" value="Genomic_DNA"/>
</dbReference>
<protein>
    <submittedName>
        <fullName evidence="2">Peptidase propeptide and YPEB domain-containing protein</fullName>
    </submittedName>
</protein>
<organism evidence="2 3">
    <name type="scientific">Kandleria vitulina</name>
    <dbReference type="NCBI Taxonomy" id="1630"/>
    <lineage>
        <taxon>Bacteria</taxon>
        <taxon>Bacillati</taxon>
        <taxon>Bacillota</taxon>
        <taxon>Erysipelotrichia</taxon>
        <taxon>Erysipelotrichales</taxon>
        <taxon>Coprobacillaceae</taxon>
        <taxon>Kandleria</taxon>
    </lineage>
</organism>